<comment type="caution">
    <text evidence="2">The sequence shown here is derived from an EMBL/GenBank/DDBJ whole genome shotgun (WGS) entry which is preliminary data.</text>
</comment>
<keyword evidence="1" id="KW-0732">Signal</keyword>
<sequence>LIFALLSSVVLANLQEQGYAVPHHDEDFGPVVRTGRYRVVHERILGGDSYAAPPDVPSTNVLAREDMHLDRPFIQGRHPSDVDPAGLDHYHYSGPMDGRKVYIYKRVHTPVRVSNGVVERLGPAQVVEKWAEGGYKNGHGQNVHVYTQNGPHVYSEDTVVPVKEGFFTRADQL</sequence>
<accession>A0AAV5TDI4</accession>
<protein>
    <recommendedName>
        <fullName evidence="4">CPR type cuticle protein</fullName>
    </recommendedName>
</protein>
<evidence type="ECO:0008006" key="4">
    <source>
        <dbReference type="Google" id="ProtNLM"/>
    </source>
</evidence>
<feature type="chain" id="PRO_5043439538" description="CPR type cuticle protein" evidence="1">
    <location>
        <begin position="21"/>
        <end position="173"/>
    </location>
</feature>
<organism evidence="2 3">
    <name type="scientific">Pristionchus entomophagus</name>
    <dbReference type="NCBI Taxonomy" id="358040"/>
    <lineage>
        <taxon>Eukaryota</taxon>
        <taxon>Metazoa</taxon>
        <taxon>Ecdysozoa</taxon>
        <taxon>Nematoda</taxon>
        <taxon>Chromadorea</taxon>
        <taxon>Rhabditida</taxon>
        <taxon>Rhabditina</taxon>
        <taxon>Diplogasteromorpha</taxon>
        <taxon>Diplogasteroidea</taxon>
        <taxon>Neodiplogasteridae</taxon>
        <taxon>Pristionchus</taxon>
    </lineage>
</organism>
<evidence type="ECO:0000256" key="1">
    <source>
        <dbReference type="SAM" id="SignalP"/>
    </source>
</evidence>
<proteinExistence type="predicted"/>
<feature type="signal peptide" evidence="1">
    <location>
        <begin position="1"/>
        <end position="20"/>
    </location>
</feature>
<feature type="non-terminal residue" evidence="2">
    <location>
        <position position="1"/>
    </location>
</feature>
<name>A0AAV5TDI4_9BILA</name>
<dbReference type="AlphaFoldDB" id="A0AAV5TDI4"/>
<dbReference type="EMBL" id="BTSX01000004">
    <property type="protein sequence ID" value="GMS91859.1"/>
    <property type="molecule type" value="Genomic_DNA"/>
</dbReference>
<dbReference type="Proteomes" id="UP001432027">
    <property type="component" value="Unassembled WGS sequence"/>
</dbReference>
<gene>
    <name evidence="2" type="ORF">PENTCL1PPCAC_14034</name>
</gene>
<evidence type="ECO:0000313" key="3">
    <source>
        <dbReference type="Proteomes" id="UP001432027"/>
    </source>
</evidence>
<evidence type="ECO:0000313" key="2">
    <source>
        <dbReference type="EMBL" id="GMS91859.1"/>
    </source>
</evidence>
<reference evidence="2" key="1">
    <citation type="submission" date="2023-10" db="EMBL/GenBank/DDBJ databases">
        <title>Genome assembly of Pristionchus species.</title>
        <authorList>
            <person name="Yoshida K."/>
            <person name="Sommer R.J."/>
        </authorList>
    </citation>
    <scope>NUCLEOTIDE SEQUENCE</scope>
    <source>
        <strain evidence="2">RS0144</strain>
    </source>
</reference>
<keyword evidence="3" id="KW-1185">Reference proteome</keyword>